<dbReference type="InterPro" id="IPR016166">
    <property type="entry name" value="FAD-bd_PCMH"/>
</dbReference>
<evidence type="ECO:0000313" key="4">
    <source>
        <dbReference type="EMBL" id="KAA0910275.1"/>
    </source>
</evidence>
<evidence type="ECO:0000256" key="1">
    <source>
        <dbReference type="ARBA" id="ARBA00022630"/>
    </source>
</evidence>
<dbReference type="InterPro" id="IPR006094">
    <property type="entry name" value="Oxid_FAD_bind_N"/>
</dbReference>
<dbReference type="Proteomes" id="UP000325291">
    <property type="component" value="Unassembled WGS sequence"/>
</dbReference>
<protein>
    <submittedName>
        <fullName evidence="4">FAD-binding protein</fullName>
    </submittedName>
</protein>
<gene>
    <name evidence="4" type="ORF">FLO80_17495</name>
</gene>
<dbReference type="InterPro" id="IPR016164">
    <property type="entry name" value="FAD-linked_Oxase-like_C"/>
</dbReference>
<name>A0A5A9YZJ7_9RHOB</name>
<dbReference type="Pfam" id="PF01565">
    <property type="entry name" value="FAD_binding_4"/>
    <property type="match status" value="1"/>
</dbReference>
<dbReference type="PANTHER" id="PTHR11748:SF103">
    <property type="entry name" value="GLYCOLATE OXIDASE SUBUNIT GLCE"/>
    <property type="match status" value="1"/>
</dbReference>
<dbReference type="GO" id="GO:0003824">
    <property type="term" value="F:catalytic activity"/>
    <property type="evidence" value="ECO:0007669"/>
    <property type="project" value="InterPro"/>
</dbReference>
<keyword evidence="5" id="KW-1185">Reference proteome</keyword>
<keyword evidence="2" id="KW-0274">FAD</keyword>
<evidence type="ECO:0000313" key="5">
    <source>
        <dbReference type="Proteomes" id="UP000325291"/>
    </source>
</evidence>
<sequence length="377" mass="39959">MEPVSESELSEMIAGADGPLRVVGGGTRPVGRPVEGATLALTRLSGVVDYEPGALTLVVKAGTPVAEVERVLAAEGQRLPFEPMDHRGLLGTKGAPTIGGVVAANVSGPRRIQAGACRDHLLGVRFVDGTGRILKNGGRVMKNVTGYDLVKLMAGSRGTLGVLSEVSFKVLPEPPAAAVLHLGGLDETRAGEAMCAAIRSPFEVTGAAHLSEETSSGTSKTLIRIEGFDASVSYRAGRLADLLADFGEVTIERDKAEIARDWRALRDVAAFHGRAGDVWRYSVRPTQGATLGALLRAMGARALQYDWGGGLVWALVPEGADMRPDRLDGHATLIRADEETRTRLPVFQPEVPPIQKISQALRDRFDPRGILNPGLMG</sequence>
<dbReference type="PANTHER" id="PTHR11748">
    <property type="entry name" value="D-LACTATE DEHYDROGENASE"/>
    <property type="match status" value="1"/>
</dbReference>
<feature type="domain" description="FAD-binding PCMH-type" evidence="3">
    <location>
        <begin position="1"/>
        <end position="173"/>
    </location>
</feature>
<evidence type="ECO:0000256" key="2">
    <source>
        <dbReference type="ARBA" id="ARBA00022827"/>
    </source>
</evidence>
<dbReference type="AlphaFoldDB" id="A0A5A9YZJ7"/>
<organism evidence="4 5">
    <name type="scientific">Aquicoccus porphyridii</name>
    <dbReference type="NCBI Taxonomy" id="1852029"/>
    <lineage>
        <taxon>Bacteria</taxon>
        <taxon>Pseudomonadati</taxon>
        <taxon>Pseudomonadota</taxon>
        <taxon>Alphaproteobacteria</taxon>
        <taxon>Rhodobacterales</taxon>
        <taxon>Paracoccaceae</taxon>
        <taxon>Aquicoccus</taxon>
    </lineage>
</organism>
<accession>A0A5A9YZJ7</accession>
<proteinExistence type="predicted"/>
<evidence type="ECO:0000259" key="3">
    <source>
        <dbReference type="PROSITE" id="PS51387"/>
    </source>
</evidence>
<reference evidence="4 5" key="1">
    <citation type="submission" date="2019-07" db="EMBL/GenBank/DDBJ databases">
        <title>Aquicoccus porphyridii gen. nov., sp. nov., isolated from a small marine red alga, Porphyridium marinum.</title>
        <authorList>
            <person name="Liu L."/>
        </authorList>
    </citation>
    <scope>NUCLEOTIDE SEQUENCE [LARGE SCALE GENOMIC DNA]</scope>
    <source>
        <strain evidence="4 5">L1 8-17</strain>
    </source>
</reference>
<dbReference type="SUPFAM" id="SSF55103">
    <property type="entry name" value="FAD-linked oxidases, C-terminal domain"/>
    <property type="match status" value="1"/>
</dbReference>
<keyword evidence="1" id="KW-0285">Flavoprotein</keyword>
<dbReference type="Gene3D" id="3.30.465.10">
    <property type="match status" value="1"/>
</dbReference>
<dbReference type="GO" id="GO:0071949">
    <property type="term" value="F:FAD binding"/>
    <property type="evidence" value="ECO:0007669"/>
    <property type="project" value="InterPro"/>
</dbReference>
<dbReference type="RefSeq" id="WP_111364743.1">
    <property type="nucleotide sequence ID" value="NZ_VINQ01000017.1"/>
</dbReference>
<comment type="caution">
    <text evidence="4">The sequence shown here is derived from an EMBL/GenBank/DDBJ whole genome shotgun (WGS) entry which is preliminary data.</text>
</comment>
<dbReference type="InterPro" id="IPR016169">
    <property type="entry name" value="FAD-bd_PCMH_sub2"/>
</dbReference>
<dbReference type="EMBL" id="VINQ01000017">
    <property type="protein sequence ID" value="KAA0910275.1"/>
    <property type="molecule type" value="Genomic_DNA"/>
</dbReference>
<dbReference type="SUPFAM" id="SSF56176">
    <property type="entry name" value="FAD-binding/transporter-associated domain-like"/>
    <property type="match status" value="1"/>
</dbReference>
<dbReference type="InterPro" id="IPR036318">
    <property type="entry name" value="FAD-bd_PCMH-like_sf"/>
</dbReference>
<dbReference type="PROSITE" id="PS51387">
    <property type="entry name" value="FAD_PCMH"/>
    <property type="match status" value="1"/>
</dbReference>